<dbReference type="RefSeq" id="WP_220207122.1">
    <property type="nucleotide sequence ID" value="NZ_BNJK01000001.1"/>
</dbReference>
<evidence type="ECO:0000313" key="1">
    <source>
        <dbReference type="EMBL" id="GHO96499.1"/>
    </source>
</evidence>
<protein>
    <submittedName>
        <fullName evidence="1">Uncharacterized protein</fullName>
    </submittedName>
</protein>
<evidence type="ECO:0000313" key="2">
    <source>
        <dbReference type="Proteomes" id="UP000597444"/>
    </source>
</evidence>
<organism evidence="1 2">
    <name type="scientific">Reticulibacter mediterranei</name>
    <dbReference type="NCBI Taxonomy" id="2778369"/>
    <lineage>
        <taxon>Bacteria</taxon>
        <taxon>Bacillati</taxon>
        <taxon>Chloroflexota</taxon>
        <taxon>Ktedonobacteria</taxon>
        <taxon>Ktedonobacterales</taxon>
        <taxon>Reticulibacteraceae</taxon>
        <taxon>Reticulibacter</taxon>
    </lineage>
</organism>
<sequence>MTLPIVPTGKRSLAGIEFFPQQLIITEESEDLSGDADILIREYFS</sequence>
<comment type="caution">
    <text evidence="1">The sequence shown here is derived from an EMBL/GenBank/DDBJ whole genome shotgun (WGS) entry which is preliminary data.</text>
</comment>
<accession>A0A8J3IR90</accession>
<dbReference type="AlphaFoldDB" id="A0A8J3IR90"/>
<gene>
    <name evidence="1" type="ORF">KSF_065470</name>
</gene>
<proteinExistence type="predicted"/>
<dbReference type="EMBL" id="BNJK01000001">
    <property type="protein sequence ID" value="GHO96499.1"/>
    <property type="molecule type" value="Genomic_DNA"/>
</dbReference>
<keyword evidence="2" id="KW-1185">Reference proteome</keyword>
<reference evidence="1" key="1">
    <citation type="submission" date="2020-10" db="EMBL/GenBank/DDBJ databases">
        <title>Taxonomic study of unclassified bacteria belonging to the class Ktedonobacteria.</title>
        <authorList>
            <person name="Yabe S."/>
            <person name="Wang C.M."/>
            <person name="Zheng Y."/>
            <person name="Sakai Y."/>
            <person name="Cavaletti L."/>
            <person name="Monciardini P."/>
            <person name="Donadio S."/>
        </authorList>
    </citation>
    <scope>NUCLEOTIDE SEQUENCE</scope>
    <source>
        <strain evidence="1">ID150040</strain>
    </source>
</reference>
<dbReference type="Proteomes" id="UP000597444">
    <property type="component" value="Unassembled WGS sequence"/>
</dbReference>
<name>A0A8J3IR90_9CHLR</name>